<proteinExistence type="predicted"/>
<dbReference type="InterPro" id="IPR019775">
    <property type="entry name" value="WD40_repeat_CS"/>
</dbReference>
<dbReference type="InterPro" id="IPR001680">
    <property type="entry name" value="WD40_rpt"/>
</dbReference>
<dbReference type="EMBL" id="CP034458">
    <property type="protein sequence ID" value="QBM88142.1"/>
    <property type="molecule type" value="Genomic_DNA"/>
</dbReference>
<keyword evidence="4" id="KW-0539">Nucleus</keyword>
<name>A0A4P6XL88_9ASCO</name>
<reference evidence="7" key="1">
    <citation type="submission" date="2019-03" db="EMBL/GenBank/DDBJ databases">
        <title>Snf2 controls pulcherriminic acid biosynthesis and connects pigmentation and antifungal activity of the yeast Metschnikowia pulcherrima.</title>
        <authorList>
            <person name="Gore-Lloyd D."/>
            <person name="Sumann I."/>
            <person name="Brachmann A.O."/>
            <person name="Schneeberger K."/>
            <person name="Ortiz-Merino R.A."/>
            <person name="Moreno-Beltran M."/>
            <person name="Schlaefli M."/>
            <person name="Kirner P."/>
            <person name="Santos Kron A."/>
            <person name="Wolfe K.H."/>
            <person name="Piel J."/>
            <person name="Ahrens C.H."/>
            <person name="Henk D."/>
            <person name="Freimoser F.M."/>
        </authorList>
    </citation>
    <scope>NUCLEOTIDE SEQUENCE [LARGE SCALE GENOMIC DNA]</scope>
    <source>
        <strain evidence="7">APC 1.2</strain>
    </source>
</reference>
<evidence type="ECO:0000256" key="4">
    <source>
        <dbReference type="ARBA" id="ARBA00023242"/>
    </source>
</evidence>
<dbReference type="PANTHER" id="PTHR44040:SF1">
    <property type="entry name" value="RETINOBLASTOMA-BINDING PROTEIN 5"/>
    <property type="match status" value="1"/>
</dbReference>
<organism evidence="6 7">
    <name type="scientific">Metschnikowia aff. pulcherrima</name>
    <dbReference type="NCBI Taxonomy" id="2163413"/>
    <lineage>
        <taxon>Eukaryota</taxon>
        <taxon>Fungi</taxon>
        <taxon>Dikarya</taxon>
        <taxon>Ascomycota</taxon>
        <taxon>Saccharomycotina</taxon>
        <taxon>Pichiomycetes</taxon>
        <taxon>Metschnikowiaceae</taxon>
        <taxon>Metschnikowia</taxon>
    </lineage>
</organism>
<dbReference type="Proteomes" id="UP000292447">
    <property type="component" value="Chromosome III"/>
</dbReference>
<keyword evidence="7" id="KW-1185">Reference proteome</keyword>
<dbReference type="InterPro" id="IPR015943">
    <property type="entry name" value="WD40/YVTN_repeat-like_dom_sf"/>
</dbReference>
<dbReference type="PANTHER" id="PTHR44040">
    <property type="entry name" value="RETINOBLASTOMA-BINDING PROTEIN 5"/>
    <property type="match status" value="1"/>
</dbReference>
<feature type="repeat" description="WD" evidence="5">
    <location>
        <begin position="65"/>
        <end position="106"/>
    </location>
</feature>
<keyword evidence="3" id="KW-0677">Repeat</keyword>
<dbReference type="AlphaFoldDB" id="A0A4P6XL88"/>
<dbReference type="PROSITE" id="PS50294">
    <property type="entry name" value="WD_REPEATS_REGION"/>
    <property type="match status" value="1"/>
</dbReference>
<dbReference type="Gene3D" id="2.130.10.10">
    <property type="entry name" value="YVTN repeat-like/Quinoprotein amine dehydrogenase"/>
    <property type="match status" value="2"/>
</dbReference>
<dbReference type="InterPro" id="IPR036322">
    <property type="entry name" value="WD40_repeat_dom_sf"/>
</dbReference>
<keyword evidence="2 5" id="KW-0853">WD repeat</keyword>
<dbReference type="InterPro" id="IPR037850">
    <property type="entry name" value="RBBP5/Swd1"/>
</dbReference>
<gene>
    <name evidence="6" type="primary">MPUL0C01050</name>
    <name evidence="6" type="ORF">METSCH_C01050</name>
</gene>
<dbReference type="SUPFAM" id="SSF50978">
    <property type="entry name" value="WD40 repeat-like"/>
    <property type="match status" value="1"/>
</dbReference>
<dbReference type="GO" id="GO:0048188">
    <property type="term" value="C:Set1C/COMPASS complex"/>
    <property type="evidence" value="ECO:0007669"/>
    <property type="project" value="InterPro"/>
</dbReference>
<dbReference type="PROSITE" id="PS50082">
    <property type="entry name" value="WD_REPEATS_2"/>
    <property type="match status" value="1"/>
</dbReference>
<evidence type="ECO:0000313" key="6">
    <source>
        <dbReference type="EMBL" id="QBM88142.1"/>
    </source>
</evidence>
<evidence type="ECO:0000256" key="5">
    <source>
        <dbReference type="PROSITE-ProRule" id="PRU00221"/>
    </source>
</evidence>
<evidence type="ECO:0000256" key="2">
    <source>
        <dbReference type="ARBA" id="ARBA00022574"/>
    </source>
</evidence>
<evidence type="ECO:0000256" key="3">
    <source>
        <dbReference type="ARBA" id="ARBA00022737"/>
    </source>
</evidence>
<dbReference type="STRING" id="2163413.A0A4P6XL88"/>
<dbReference type="SMART" id="SM00320">
    <property type="entry name" value="WD40"/>
    <property type="match status" value="4"/>
</dbReference>
<dbReference type="Pfam" id="PF00400">
    <property type="entry name" value="WD40"/>
    <property type="match status" value="2"/>
</dbReference>
<accession>A0A4P6XL88</accession>
<comment type="subcellular location">
    <subcellularLocation>
        <location evidence="1">Nucleus</location>
    </subcellularLocation>
</comment>
<evidence type="ECO:0000256" key="1">
    <source>
        <dbReference type="ARBA" id="ARBA00004123"/>
    </source>
</evidence>
<protein>
    <submittedName>
        <fullName evidence="6">COMPASS component SWD1</fullName>
    </submittedName>
</protein>
<sequence>MNLSLQDPFTVAKEYPDTLVHTLGYGHSVHIQFNKKGDYLALGLSDGTVLVYDLASLAIVCVLSRDGHVRPVTSLTWSACGRYLLSSSQDWSCILWDLQHANSPETTEKNSAIVLKVQFDGPVWLACVHPQDPFTFIASLFENDPVLVSVDPKTGHSKVKRMETEPLQKPGLEPLLLLLLLLLGKHLTLCAVFNILGDYILAGTSKGWLNVLCSSLARTVHLVKVTAANVKSICVSANGRKLAVNSLDRVIRQITLPDMQNNPDAALWEFDVEHKYQDVVNRLQWNTVAFSHSSDFLVASTFGQSLQDLYLWETSVGTLVKILEGSHEELIDVKWNHNRCMIGSTGLDSGTVYLWLVQFPLKWSALAPDFVEIEENDEYEEKEDEFDIIDETDLLKKRMEEEDTDIDILQVESTDVRGFDTQIDSFVIPINYETAVV</sequence>
<dbReference type="PROSITE" id="PS00678">
    <property type="entry name" value="WD_REPEATS_1"/>
    <property type="match status" value="1"/>
</dbReference>
<evidence type="ECO:0000313" key="7">
    <source>
        <dbReference type="Proteomes" id="UP000292447"/>
    </source>
</evidence>